<dbReference type="AlphaFoldDB" id="A0AB33KXN9"/>
<name>A0AB33KXN9_9FLAO</name>
<organism evidence="2">
    <name type="scientific">Tenacibaculum sp. Pbs-1</name>
    <dbReference type="NCBI Taxonomy" id="3238748"/>
    <lineage>
        <taxon>Bacteria</taxon>
        <taxon>Pseudomonadati</taxon>
        <taxon>Bacteroidota</taxon>
        <taxon>Flavobacteriia</taxon>
        <taxon>Flavobacteriales</taxon>
        <taxon>Flavobacteriaceae</taxon>
        <taxon>Tenacibaculum</taxon>
    </lineage>
</organism>
<dbReference type="EMBL" id="AP035888">
    <property type="protein sequence ID" value="BFP67943.1"/>
    <property type="molecule type" value="Genomic_DNA"/>
</dbReference>
<evidence type="ECO:0000313" key="2">
    <source>
        <dbReference type="EMBL" id="BFP67943.1"/>
    </source>
</evidence>
<evidence type="ECO:0000256" key="1">
    <source>
        <dbReference type="SAM" id="MobiDB-lite"/>
    </source>
</evidence>
<feature type="region of interest" description="Disordered" evidence="1">
    <location>
        <begin position="1"/>
        <end position="21"/>
    </location>
</feature>
<protein>
    <submittedName>
        <fullName evidence="2">Uncharacterized protein</fullName>
    </submittedName>
</protein>
<gene>
    <name evidence="2" type="ORF">Pbs1_12860</name>
</gene>
<sequence length="162" mass="18237">MESKENKHSNLPEEINKTINKTGQIVEKGKSFADDVNSTANNLGGTIDKAKELVGDVNELQKTYTESQKIKSDTILGLEKIKQNHQTINKHIDTEYKKQKQQMDKASDVVDAGLLSDDIEKIREGLNAMTNVANHNPMADLKKHLDNQIEKNFNDDDFTIDV</sequence>
<accession>A0AB33KXN9</accession>
<reference evidence="2" key="1">
    <citation type="submission" date="2024-08" db="EMBL/GenBank/DDBJ databases">
        <title>Whole genome sequence of Tenacibaculum sp. strain pbs-1 associated with black-spot shell disease in Akoya pearl oysters.</title>
        <authorList>
            <person name="Sakatoku A."/>
            <person name="Suzuki T."/>
            <person name="Hatano K."/>
            <person name="Seki M."/>
            <person name="Tanaka D."/>
            <person name="Nakamura S."/>
            <person name="Suzuki N."/>
            <person name="Isshiki T."/>
        </authorList>
    </citation>
    <scope>NUCLEOTIDE SEQUENCE</scope>
    <source>
        <strain evidence="2">Pbs-1</strain>
    </source>
</reference>
<proteinExistence type="predicted"/>
<feature type="compositionally biased region" description="Basic and acidic residues" evidence="1">
    <location>
        <begin position="1"/>
        <end position="16"/>
    </location>
</feature>